<evidence type="ECO:0000313" key="3">
    <source>
        <dbReference type="EMBL" id="EQD26385.1"/>
    </source>
</evidence>
<reference evidence="3" key="1">
    <citation type="submission" date="2013-08" db="EMBL/GenBank/DDBJ databases">
        <authorList>
            <person name="Mendez C."/>
            <person name="Richter M."/>
            <person name="Ferrer M."/>
            <person name="Sanchez J."/>
        </authorList>
    </citation>
    <scope>NUCLEOTIDE SEQUENCE</scope>
</reference>
<comment type="caution">
    <text evidence="3">The sequence shown here is derived from an EMBL/GenBank/DDBJ whole genome shotgun (WGS) entry which is preliminary data.</text>
</comment>
<gene>
    <name evidence="3" type="ORF">B2A_15661</name>
</gene>
<reference evidence="3" key="2">
    <citation type="journal article" date="2014" name="ISME J.">
        <title>Microbial stratification in low pH oxic and suboxic macroscopic growths along an acid mine drainage.</title>
        <authorList>
            <person name="Mendez-Garcia C."/>
            <person name="Mesa V."/>
            <person name="Sprenger R.R."/>
            <person name="Richter M."/>
            <person name="Diez M.S."/>
            <person name="Solano J."/>
            <person name="Bargiela R."/>
            <person name="Golyshina O.V."/>
            <person name="Manteca A."/>
            <person name="Ramos J.L."/>
            <person name="Gallego J.R."/>
            <person name="Llorente I."/>
            <person name="Martins Dos Santos V.A."/>
            <person name="Jensen O.N."/>
            <person name="Pelaez A.I."/>
            <person name="Sanchez J."/>
            <person name="Ferrer M."/>
        </authorList>
    </citation>
    <scope>NUCLEOTIDE SEQUENCE</scope>
</reference>
<dbReference type="AlphaFoldDB" id="T0Z9B9"/>
<proteinExistence type="predicted"/>
<feature type="domain" description="Transposase IS66 zinc-finger binding" evidence="2">
    <location>
        <begin position="37"/>
        <end position="79"/>
    </location>
</feature>
<feature type="compositionally biased region" description="Basic and acidic residues" evidence="1">
    <location>
        <begin position="1"/>
        <end position="12"/>
    </location>
</feature>
<name>T0Z9B9_9ZZZZ</name>
<protein>
    <recommendedName>
        <fullName evidence="2">Transposase IS66 zinc-finger binding domain-containing protein</fullName>
    </recommendedName>
</protein>
<sequence>MPQPAEKKEPGQKKGHRGFFRKSPDSIDRVVRVPIHSCPNCSSRLSRIQEIRYRTIEDIPVPRTVVTKYRIERSYCRHCRIMVESQIDDALPNARLSIRVMLAVMY</sequence>
<dbReference type="InterPro" id="IPR024474">
    <property type="entry name" value="Znf_dom_IS66"/>
</dbReference>
<evidence type="ECO:0000259" key="2">
    <source>
        <dbReference type="Pfam" id="PF13005"/>
    </source>
</evidence>
<dbReference type="Pfam" id="PF13005">
    <property type="entry name" value="zf-IS66"/>
    <property type="match status" value="1"/>
</dbReference>
<feature type="region of interest" description="Disordered" evidence="1">
    <location>
        <begin position="1"/>
        <end position="22"/>
    </location>
</feature>
<evidence type="ECO:0000256" key="1">
    <source>
        <dbReference type="SAM" id="MobiDB-lite"/>
    </source>
</evidence>
<dbReference type="EMBL" id="AUZZ01011389">
    <property type="protein sequence ID" value="EQD26385.1"/>
    <property type="molecule type" value="Genomic_DNA"/>
</dbReference>
<accession>T0Z9B9</accession>
<organism evidence="3">
    <name type="scientific">mine drainage metagenome</name>
    <dbReference type="NCBI Taxonomy" id="410659"/>
    <lineage>
        <taxon>unclassified sequences</taxon>
        <taxon>metagenomes</taxon>
        <taxon>ecological metagenomes</taxon>
    </lineage>
</organism>
<feature type="non-terminal residue" evidence="3">
    <location>
        <position position="106"/>
    </location>
</feature>